<accession>A0A1I7I763</accession>
<proteinExistence type="predicted"/>
<name>A0A1I7I763_9GAMM</name>
<dbReference type="CDD" id="cd00118">
    <property type="entry name" value="LysM"/>
    <property type="match status" value="1"/>
</dbReference>
<dbReference type="Proteomes" id="UP000198693">
    <property type="component" value="Unassembled WGS sequence"/>
</dbReference>
<evidence type="ECO:0000313" key="2">
    <source>
        <dbReference type="EMBL" id="SFU68793.1"/>
    </source>
</evidence>
<dbReference type="InterPro" id="IPR052196">
    <property type="entry name" value="Bact_Kbp"/>
</dbReference>
<organism evidence="2 3">
    <name type="scientific">Halomonas korlensis</name>
    <dbReference type="NCBI Taxonomy" id="463301"/>
    <lineage>
        <taxon>Bacteria</taxon>
        <taxon>Pseudomonadati</taxon>
        <taxon>Pseudomonadota</taxon>
        <taxon>Gammaproteobacteria</taxon>
        <taxon>Oceanospirillales</taxon>
        <taxon>Halomonadaceae</taxon>
        <taxon>Halomonas</taxon>
    </lineage>
</organism>
<sequence>MLPVRGRGMQPSVDVINKGWIVSRLSGSMAARETTNAGEAGMKQRIKDKTRDWRRGGSVAGLGLIMALSLAPAVMPEGAVAESGSVHAQALSWDDGLRSDAPERYPVSRGDTLWDIAGRFLRHPWQWPEVWQVNPQIENPHLIYPGDVVYLYDCNGRPCLGLERGQGQVRLSPTMRTTPHREAIEPIPMEAIGQFLREHRVIEDPDTLDELAYVVGGDDRRLISGAGDRLYARGSVERVGRVGLYRTGERYVDSASGELLGLALESIGQARRERSEDDIVVLEVTASSQEVRNNDIVLPLEDRALTRQFYPRPPERAVDGRILAVPGGVRFIGRLQVVAIDRGRRDGLETGHVLRVEQRGELVDDPRTGEALRLPGEEAGLVMIFRPYDKMSYGLVMEASRTLAVGDRVHNPRRNLDAALR</sequence>
<dbReference type="Gene3D" id="3.10.350.10">
    <property type="entry name" value="LysM domain"/>
    <property type="match status" value="1"/>
</dbReference>
<dbReference type="SUPFAM" id="SSF54106">
    <property type="entry name" value="LysM domain"/>
    <property type="match status" value="1"/>
</dbReference>
<dbReference type="PANTHER" id="PTHR34700:SF4">
    <property type="entry name" value="PHAGE-LIKE ELEMENT PBSX PROTEIN XKDP"/>
    <property type="match status" value="1"/>
</dbReference>
<dbReference type="Pfam" id="PF01476">
    <property type="entry name" value="LysM"/>
    <property type="match status" value="1"/>
</dbReference>
<dbReference type="AlphaFoldDB" id="A0A1I7I763"/>
<dbReference type="InterPro" id="IPR018392">
    <property type="entry name" value="LysM"/>
</dbReference>
<protein>
    <submittedName>
        <fullName evidence="2">LysM domain-containing protein</fullName>
    </submittedName>
</protein>
<gene>
    <name evidence="2" type="ORF">SAMN04487955_10684</name>
</gene>
<reference evidence="3" key="1">
    <citation type="submission" date="2016-10" db="EMBL/GenBank/DDBJ databases">
        <authorList>
            <person name="Varghese N."/>
            <person name="Submissions S."/>
        </authorList>
    </citation>
    <scope>NUCLEOTIDE SEQUENCE [LARGE SCALE GENOMIC DNA]</scope>
    <source>
        <strain evidence="3">CGMCC 1.6981</strain>
    </source>
</reference>
<dbReference type="PANTHER" id="PTHR34700">
    <property type="entry name" value="POTASSIUM BINDING PROTEIN KBP"/>
    <property type="match status" value="1"/>
</dbReference>
<evidence type="ECO:0000259" key="1">
    <source>
        <dbReference type="PROSITE" id="PS51782"/>
    </source>
</evidence>
<feature type="domain" description="LysM" evidence="1">
    <location>
        <begin position="103"/>
        <end position="151"/>
    </location>
</feature>
<dbReference type="STRING" id="463301.SAMN04487955_10684"/>
<keyword evidence="3" id="KW-1185">Reference proteome</keyword>
<dbReference type="EMBL" id="FPBP01000006">
    <property type="protein sequence ID" value="SFU68793.1"/>
    <property type="molecule type" value="Genomic_DNA"/>
</dbReference>
<dbReference type="InterPro" id="IPR036779">
    <property type="entry name" value="LysM_dom_sf"/>
</dbReference>
<dbReference type="PROSITE" id="PS51782">
    <property type="entry name" value="LYSM"/>
    <property type="match status" value="1"/>
</dbReference>
<evidence type="ECO:0000313" key="3">
    <source>
        <dbReference type="Proteomes" id="UP000198693"/>
    </source>
</evidence>